<gene>
    <name evidence="1" type="ORF">GXN76_04530</name>
</gene>
<dbReference type="Proteomes" id="UP000503088">
    <property type="component" value="Chromosome"/>
</dbReference>
<protein>
    <submittedName>
        <fullName evidence="1">Uncharacterized protein</fullName>
    </submittedName>
</protein>
<accession>A0A7D4BVB9</accession>
<dbReference type="EMBL" id="CP048104">
    <property type="protein sequence ID" value="QKG83813.1"/>
    <property type="molecule type" value="Genomic_DNA"/>
</dbReference>
<dbReference type="AlphaFoldDB" id="A0A7D4BVB9"/>
<organism evidence="1 2">
    <name type="scientific">Kroppenstedtia pulmonis</name>
    <dbReference type="NCBI Taxonomy" id="1380685"/>
    <lineage>
        <taxon>Bacteria</taxon>
        <taxon>Bacillati</taxon>
        <taxon>Bacillota</taxon>
        <taxon>Bacilli</taxon>
        <taxon>Bacillales</taxon>
        <taxon>Thermoactinomycetaceae</taxon>
        <taxon>Kroppenstedtia</taxon>
    </lineage>
</organism>
<sequence length="66" mass="7570">MYHMTVFDNEGKKLLDEAIEAGTDTEAKTKGKTLLTEKEWNHHPFRIVHVSGRLVDFQSQKGKKAQ</sequence>
<evidence type="ECO:0000313" key="2">
    <source>
        <dbReference type="Proteomes" id="UP000503088"/>
    </source>
</evidence>
<reference evidence="1 2" key="1">
    <citation type="submission" date="2020-01" db="EMBL/GenBank/DDBJ databases">
        <authorList>
            <person name="Gulvik C.A."/>
            <person name="Batra D.G."/>
        </authorList>
    </citation>
    <scope>NUCLEOTIDE SEQUENCE [LARGE SCALE GENOMIC DNA]</scope>
    <source>
        <strain evidence="1 2">W9323</strain>
    </source>
</reference>
<dbReference type="RefSeq" id="WP_173220905.1">
    <property type="nucleotide sequence ID" value="NZ_CP048104.1"/>
</dbReference>
<dbReference type="Pfam" id="PF14120">
    <property type="entry name" value="YhzD"/>
    <property type="match status" value="1"/>
</dbReference>
<keyword evidence="2" id="KW-1185">Reference proteome</keyword>
<dbReference type="KEGG" id="kpul:GXN76_04530"/>
<name>A0A7D4BVB9_9BACL</name>
<proteinExistence type="predicted"/>
<dbReference type="InterPro" id="IPR025544">
    <property type="entry name" value="YhzD"/>
</dbReference>
<evidence type="ECO:0000313" key="1">
    <source>
        <dbReference type="EMBL" id="QKG83813.1"/>
    </source>
</evidence>